<dbReference type="EMBL" id="CP055306">
    <property type="protein sequence ID" value="QLB40816.1"/>
    <property type="molecule type" value="Genomic_DNA"/>
</dbReference>
<dbReference type="Proteomes" id="UP000509660">
    <property type="component" value="Chromosome"/>
</dbReference>
<keyword evidence="3" id="KW-0238">DNA-binding</keyword>
<evidence type="ECO:0000313" key="5">
    <source>
        <dbReference type="EMBL" id="QLB40816.1"/>
    </source>
</evidence>
<sequence>MLPRKIKNKWLEPKKQEWIEELLRLWGAWEFSGLDLESRVNMIYRLMKSAEGEKQLAAREACCDELGRLLNEIFTVVTKRDVMLADILKQKYWFGRSERQIAIYYQLRDSEGRKERRWKEIIQEKCKMTEKIIADILENKILSNKFSKNLKKYQFKP</sequence>
<dbReference type="InterPro" id="IPR010534">
    <property type="entry name" value="Phage_933W_GpQ"/>
</dbReference>
<evidence type="ECO:0000256" key="3">
    <source>
        <dbReference type="ARBA" id="ARBA00023125"/>
    </source>
</evidence>
<accession>A0A7D5HUE9</accession>
<evidence type="ECO:0000313" key="6">
    <source>
        <dbReference type="Proteomes" id="UP000509660"/>
    </source>
</evidence>
<keyword evidence="2" id="KW-0805">Transcription regulation</keyword>
<reference evidence="5 6" key="1">
    <citation type="submission" date="2020-06" db="EMBL/GenBank/DDBJ databases">
        <title>Mannheimia pernigra sp. nov. isolated from bovine respiratory tract.</title>
        <authorList>
            <person name="Kuhnert P."/>
            <person name="Akarsu-Egger H."/>
        </authorList>
    </citation>
    <scope>NUCLEOTIDE SEQUENCE [LARGE SCALE GENOMIC DNA]</scope>
    <source>
        <strain evidence="5 6">BNO311</strain>
    </source>
</reference>
<dbReference type="Pfam" id="PF06530">
    <property type="entry name" value="Phage_antitermQ"/>
    <property type="match status" value="1"/>
</dbReference>
<organism evidence="5 6">
    <name type="scientific">Mannheimia pernigra</name>
    <dbReference type="NCBI Taxonomy" id="111844"/>
    <lineage>
        <taxon>Bacteria</taxon>
        <taxon>Pseudomonadati</taxon>
        <taxon>Pseudomonadota</taxon>
        <taxon>Gammaproteobacteria</taxon>
        <taxon>Pasteurellales</taxon>
        <taxon>Pasteurellaceae</taxon>
        <taxon>Mannheimia</taxon>
    </lineage>
</organism>
<gene>
    <name evidence="5" type="ORF">HV559_08000</name>
</gene>
<keyword evidence="4" id="KW-0804">Transcription</keyword>
<comment type="similarity">
    <text evidence="1">Belongs to the phage antitermination Q type 1 family.</text>
</comment>
<dbReference type="AlphaFoldDB" id="A0A7D5HUE9"/>
<name>A0A7D5HUE9_9PAST</name>
<dbReference type="RefSeq" id="WP_176810064.1">
    <property type="nucleotide sequence ID" value="NZ_CP055306.1"/>
</dbReference>
<keyword evidence="6" id="KW-1185">Reference proteome</keyword>
<evidence type="ECO:0008006" key="7">
    <source>
        <dbReference type="Google" id="ProtNLM"/>
    </source>
</evidence>
<evidence type="ECO:0000256" key="1">
    <source>
        <dbReference type="ARBA" id="ARBA00010234"/>
    </source>
</evidence>
<dbReference type="GO" id="GO:0060567">
    <property type="term" value="P:negative regulation of termination of DNA-templated transcription"/>
    <property type="evidence" value="ECO:0007669"/>
    <property type="project" value="InterPro"/>
</dbReference>
<protein>
    <recommendedName>
        <fullName evidence="7">Phage antitermination protein Q</fullName>
    </recommendedName>
</protein>
<evidence type="ECO:0000256" key="2">
    <source>
        <dbReference type="ARBA" id="ARBA00023015"/>
    </source>
</evidence>
<evidence type="ECO:0000256" key="4">
    <source>
        <dbReference type="ARBA" id="ARBA00023163"/>
    </source>
</evidence>
<proteinExistence type="inferred from homology"/>
<dbReference type="GO" id="GO:0003677">
    <property type="term" value="F:DNA binding"/>
    <property type="evidence" value="ECO:0007669"/>
    <property type="project" value="UniProtKB-KW"/>
</dbReference>